<evidence type="ECO:0000313" key="2">
    <source>
        <dbReference type="EMBL" id="KAJ1165365.1"/>
    </source>
</evidence>
<accession>A0AAV7SMT1</accession>
<reference evidence="2" key="1">
    <citation type="journal article" date="2022" name="bioRxiv">
        <title>Sequencing and chromosome-scale assembly of the giantPleurodeles waltlgenome.</title>
        <authorList>
            <person name="Brown T."/>
            <person name="Elewa A."/>
            <person name="Iarovenko S."/>
            <person name="Subramanian E."/>
            <person name="Araus A.J."/>
            <person name="Petzold A."/>
            <person name="Susuki M."/>
            <person name="Suzuki K.-i.T."/>
            <person name="Hayashi T."/>
            <person name="Toyoda A."/>
            <person name="Oliveira C."/>
            <person name="Osipova E."/>
            <person name="Leigh N.D."/>
            <person name="Simon A."/>
            <person name="Yun M.H."/>
        </authorList>
    </citation>
    <scope>NUCLEOTIDE SEQUENCE</scope>
    <source>
        <strain evidence="2">20211129_DDA</strain>
        <tissue evidence="2">Liver</tissue>
    </source>
</reference>
<protein>
    <submittedName>
        <fullName evidence="2">Uncharacterized protein</fullName>
    </submittedName>
</protein>
<dbReference type="EMBL" id="JANPWB010000008">
    <property type="protein sequence ID" value="KAJ1165365.1"/>
    <property type="molecule type" value="Genomic_DNA"/>
</dbReference>
<proteinExistence type="predicted"/>
<gene>
    <name evidence="2" type="ORF">NDU88_005793</name>
</gene>
<name>A0AAV7SMT1_PLEWA</name>
<feature type="region of interest" description="Disordered" evidence="1">
    <location>
        <begin position="1"/>
        <end position="65"/>
    </location>
</feature>
<dbReference type="AlphaFoldDB" id="A0AAV7SMT1"/>
<comment type="caution">
    <text evidence="2">The sequence shown here is derived from an EMBL/GenBank/DDBJ whole genome shotgun (WGS) entry which is preliminary data.</text>
</comment>
<organism evidence="2 3">
    <name type="scientific">Pleurodeles waltl</name>
    <name type="common">Iberian ribbed newt</name>
    <dbReference type="NCBI Taxonomy" id="8319"/>
    <lineage>
        <taxon>Eukaryota</taxon>
        <taxon>Metazoa</taxon>
        <taxon>Chordata</taxon>
        <taxon>Craniata</taxon>
        <taxon>Vertebrata</taxon>
        <taxon>Euteleostomi</taxon>
        <taxon>Amphibia</taxon>
        <taxon>Batrachia</taxon>
        <taxon>Caudata</taxon>
        <taxon>Salamandroidea</taxon>
        <taxon>Salamandridae</taxon>
        <taxon>Pleurodelinae</taxon>
        <taxon>Pleurodeles</taxon>
    </lineage>
</organism>
<evidence type="ECO:0000313" key="3">
    <source>
        <dbReference type="Proteomes" id="UP001066276"/>
    </source>
</evidence>
<dbReference type="Proteomes" id="UP001066276">
    <property type="component" value="Chromosome 4_2"/>
</dbReference>
<evidence type="ECO:0000256" key="1">
    <source>
        <dbReference type="SAM" id="MobiDB-lite"/>
    </source>
</evidence>
<keyword evidence="3" id="KW-1185">Reference proteome</keyword>
<sequence length="110" mass="12356">MTCSPAARPWKPATSKESQQSWDHSRKEEEEAVGAPITSEVGAVGAPTWEEYQRRPSSPLKSRTHGNRYEYSFASNANQQLHLPILQLPSFSDQLSPTHNQPQHSLFHCA</sequence>